<keyword evidence="2" id="KW-1185">Reference proteome</keyword>
<gene>
    <name evidence="1" type="ORF">EHV23_10825</name>
</gene>
<accession>A0A3R8LNC4</accession>
<comment type="caution">
    <text evidence="1">The sequence shown here is derived from an EMBL/GenBank/DDBJ whole genome shotgun (WGS) entry which is preliminary data.</text>
</comment>
<organism evidence="1 2">
    <name type="scientific">Lautropia dentalis</name>
    <dbReference type="NCBI Taxonomy" id="2490857"/>
    <lineage>
        <taxon>Bacteria</taxon>
        <taxon>Pseudomonadati</taxon>
        <taxon>Pseudomonadota</taxon>
        <taxon>Betaproteobacteria</taxon>
        <taxon>Burkholderiales</taxon>
        <taxon>Burkholderiaceae</taxon>
        <taxon>Lautropia</taxon>
    </lineage>
</organism>
<sequence length="128" mass="14544">MDASLKTALQELDVVEKHIGIVDDPVRYKAVDEVYSLPRSRKGGLPNDEARQALRSHYARLSNMDKARLGDVEKQLIDARKSNIFQAEKLYRERQANALTAETLAKSERGEDVHHARNADDLFDQLDI</sequence>
<dbReference type="AlphaFoldDB" id="A0A3R8LNC4"/>
<name>A0A3R8LNC4_9BURK</name>
<evidence type="ECO:0000313" key="1">
    <source>
        <dbReference type="EMBL" id="RRN44638.1"/>
    </source>
</evidence>
<dbReference type="EMBL" id="RRUE01000002">
    <property type="protein sequence ID" value="RRN44638.1"/>
    <property type="molecule type" value="Genomic_DNA"/>
</dbReference>
<dbReference type="Proteomes" id="UP000270261">
    <property type="component" value="Unassembled WGS sequence"/>
</dbReference>
<dbReference type="OrthoDB" id="9154688at2"/>
<protein>
    <submittedName>
        <fullName evidence="1">Uncharacterized protein</fullName>
    </submittedName>
</protein>
<evidence type="ECO:0000313" key="2">
    <source>
        <dbReference type="Proteomes" id="UP000270261"/>
    </source>
</evidence>
<proteinExistence type="predicted"/>
<reference evidence="1 2" key="1">
    <citation type="submission" date="2018-11" db="EMBL/GenBank/DDBJ databases">
        <title>Genome sequencing of Lautropia sp. KCOM 2505 (= ChDC F240).</title>
        <authorList>
            <person name="Kook J.-K."/>
            <person name="Park S.-N."/>
            <person name="Lim Y.K."/>
        </authorList>
    </citation>
    <scope>NUCLEOTIDE SEQUENCE [LARGE SCALE GENOMIC DNA]</scope>
    <source>
        <strain evidence="1 2">KCOM 2505</strain>
    </source>
</reference>